<feature type="non-terminal residue" evidence="1">
    <location>
        <position position="144"/>
    </location>
</feature>
<proteinExistence type="predicted"/>
<protein>
    <submittedName>
        <fullName evidence="1">Uncharacterized protein</fullName>
    </submittedName>
</protein>
<accession>A0A8S0Q1Y3</accession>
<keyword evidence="2" id="KW-1185">Reference proteome</keyword>
<dbReference type="EMBL" id="CACTIH010000277">
    <property type="protein sequence ID" value="CAA2958655.1"/>
    <property type="molecule type" value="Genomic_DNA"/>
</dbReference>
<reference evidence="1 2" key="1">
    <citation type="submission" date="2019-12" db="EMBL/GenBank/DDBJ databases">
        <authorList>
            <person name="Alioto T."/>
            <person name="Alioto T."/>
            <person name="Gomez Garrido J."/>
        </authorList>
    </citation>
    <scope>NUCLEOTIDE SEQUENCE [LARGE SCALE GENOMIC DNA]</scope>
</reference>
<dbReference type="AlphaFoldDB" id="A0A8S0Q1Y3"/>
<organism evidence="1 2">
    <name type="scientific">Olea europaea subsp. europaea</name>
    <dbReference type="NCBI Taxonomy" id="158383"/>
    <lineage>
        <taxon>Eukaryota</taxon>
        <taxon>Viridiplantae</taxon>
        <taxon>Streptophyta</taxon>
        <taxon>Embryophyta</taxon>
        <taxon>Tracheophyta</taxon>
        <taxon>Spermatophyta</taxon>
        <taxon>Magnoliopsida</taxon>
        <taxon>eudicotyledons</taxon>
        <taxon>Gunneridae</taxon>
        <taxon>Pentapetalae</taxon>
        <taxon>asterids</taxon>
        <taxon>lamiids</taxon>
        <taxon>Lamiales</taxon>
        <taxon>Oleaceae</taxon>
        <taxon>Oleeae</taxon>
        <taxon>Olea</taxon>
    </lineage>
</organism>
<dbReference type="OrthoDB" id="1936594at2759"/>
<evidence type="ECO:0000313" key="2">
    <source>
        <dbReference type="Proteomes" id="UP000594638"/>
    </source>
</evidence>
<dbReference type="Proteomes" id="UP000594638">
    <property type="component" value="Unassembled WGS sequence"/>
</dbReference>
<comment type="caution">
    <text evidence="1">The sequence shown here is derived from an EMBL/GenBank/DDBJ whole genome shotgun (WGS) entry which is preliminary data.</text>
</comment>
<sequence>MAQQQEIEALRHLELRLLRCTLPSDHPSQPPPPPLLTLSSPCSLLHSLLNAVVLLIESGNYLQALSSSASQSLFANLKFVSPESESASRFYSDSLLECVDSFLNVNGSENLEPESMELKGYKVLLVMAIGVSALLAFIQCNITG</sequence>
<gene>
    <name evidence="1" type="ORF">OLEA9_A001122</name>
</gene>
<evidence type="ECO:0000313" key="1">
    <source>
        <dbReference type="EMBL" id="CAA2958655.1"/>
    </source>
</evidence>
<name>A0A8S0Q1Y3_OLEEU</name>